<protein>
    <recommendedName>
        <fullName evidence="2">Fungal-type protein kinase domain-containing protein</fullName>
    </recommendedName>
</protein>
<evidence type="ECO:0000313" key="3">
    <source>
        <dbReference type="EMBL" id="KZT27186.1"/>
    </source>
</evidence>
<feature type="compositionally biased region" description="Polar residues" evidence="1">
    <location>
        <begin position="803"/>
        <end position="812"/>
    </location>
</feature>
<dbReference type="PANTHER" id="PTHR38248">
    <property type="entry name" value="FUNK1 6"/>
    <property type="match status" value="1"/>
</dbReference>
<feature type="region of interest" description="Disordered" evidence="1">
    <location>
        <begin position="759"/>
        <end position="812"/>
    </location>
</feature>
<feature type="region of interest" description="Disordered" evidence="1">
    <location>
        <begin position="676"/>
        <end position="696"/>
    </location>
</feature>
<organism evidence="3 4">
    <name type="scientific">Neolentinus lepideus HHB14362 ss-1</name>
    <dbReference type="NCBI Taxonomy" id="1314782"/>
    <lineage>
        <taxon>Eukaryota</taxon>
        <taxon>Fungi</taxon>
        <taxon>Dikarya</taxon>
        <taxon>Basidiomycota</taxon>
        <taxon>Agaricomycotina</taxon>
        <taxon>Agaricomycetes</taxon>
        <taxon>Gloeophyllales</taxon>
        <taxon>Gloeophyllaceae</taxon>
        <taxon>Neolentinus</taxon>
    </lineage>
</organism>
<dbReference type="SUPFAM" id="SSF56112">
    <property type="entry name" value="Protein kinase-like (PK-like)"/>
    <property type="match status" value="1"/>
</dbReference>
<dbReference type="Pfam" id="PF17667">
    <property type="entry name" value="Pkinase_fungal"/>
    <property type="match status" value="2"/>
</dbReference>
<gene>
    <name evidence="3" type="ORF">NEOLEDRAFT_161770</name>
</gene>
<dbReference type="EMBL" id="KV425563">
    <property type="protein sequence ID" value="KZT27186.1"/>
    <property type="molecule type" value="Genomic_DNA"/>
</dbReference>
<dbReference type="Gene3D" id="1.10.510.10">
    <property type="entry name" value="Transferase(Phosphotransferase) domain 1"/>
    <property type="match status" value="1"/>
</dbReference>
<dbReference type="OrthoDB" id="2801804at2759"/>
<feature type="domain" description="Fungal-type protein kinase" evidence="2">
    <location>
        <begin position="298"/>
        <end position="585"/>
    </location>
</feature>
<dbReference type="InParanoid" id="A0A165TU87"/>
<dbReference type="STRING" id="1314782.A0A165TU87"/>
<dbReference type="GO" id="GO:0004672">
    <property type="term" value="F:protein kinase activity"/>
    <property type="evidence" value="ECO:0007669"/>
    <property type="project" value="InterPro"/>
</dbReference>
<reference evidence="3 4" key="1">
    <citation type="journal article" date="2016" name="Mol. Biol. Evol.">
        <title>Comparative Genomics of Early-Diverging Mushroom-Forming Fungi Provides Insights into the Origins of Lignocellulose Decay Capabilities.</title>
        <authorList>
            <person name="Nagy L.G."/>
            <person name="Riley R."/>
            <person name="Tritt A."/>
            <person name="Adam C."/>
            <person name="Daum C."/>
            <person name="Floudas D."/>
            <person name="Sun H."/>
            <person name="Yadav J.S."/>
            <person name="Pangilinan J."/>
            <person name="Larsson K.H."/>
            <person name="Matsuura K."/>
            <person name="Barry K."/>
            <person name="Labutti K."/>
            <person name="Kuo R."/>
            <person name="Ohm R.A."/>
            <person name="Bhattacharya S.S."/>
            <person name="Shirouzu T."/>
            <person name="Yoshinaga Y."/>
            <person name="Martin F.M."/>
            <person name="Grigoriev I.V."/>
            <person name="Hibbett D.S."/>
        </authorList>
    </citation>
    <scope>NUCLEOTIDE SEQUENCE [LARGE SCALE GENOMIC DNA]</scope>
    <source>
        <strain evidence="3 4">HHB14362 ss-1</strain>
    </source>
</reference>
<dbReference type="PANTHER" id="PTHR38248:SF2">
    <property type="entry name" value="FUNK1 11"/>
    <property type="match status" value="1"/>
</dbReference>
<evidence type="ECO:0000313" key="4">
    <source>
        <dbReference type="Proteomes" id="UP000076761"/>
    </source>
</evidence>
<feature type="compositionally biased region" description="Acidic residues" evidence="1">
    <location>
        <begin position="687"/>
        <end position="696"/>
    </location>
</feature>
<dbReference type="InterPro" id="IPR040976">
    <property type="entry name" value="Pkinase_fungal"/>
</dbReference>
<dbReference type="AlphaFoldDB" id="A0A165TU87"/>
<accession>A0A165TU87</accession>
<evidence type="ECO:0000259" key="2">
    <source>
        <dbReference type="Pfam" id="PF17667"/>
    </source>
</evidence>
<dbReference type="InterPro" id="IPR011009">
    <property type="entry name" value="Kinase-like_dom_sf"/>
</dbReference>
<dbReference type="InterPro" id="IPR008266">
    <property type="entry name" value="Tyr_kinase_AS"/>
</dbReference>
<evidence type="ECO:0000256" key="1">
    <source>
        <dbReference type="SAM" id="MobiDB-lite"/>
    </source>
</evidence>
<sequence length="812" mass="92426">MDMRGKFLSIDPQAFLDTFLPINEGSGVPPSIDLKAFEPMKEIDGEREMYLPWINCEENNNFCPGYKFVATPDKGDRNDSRTKGRQVPDVGLYLKKDAPVDTPRWSKMALYVEFKSRKEGLKQDPFCDDPRKPFESDAEERESVRGQIIGYTEAMFSHQHRTHVFSLLVLGEHVRFIRWDRSGAIVSQLVHYVEDPEILAHFLWRFSNLAPSQAGFDLTAEEIVKESPEWRLMTSGPDDEKLTTQQRQYWQDSLKESWSWWKLKVGGCDCSSRTSRAQVPRQNMDPNCEDRNHVAGTERPRYFLVGKPHFTAPGVDGRGTRGYIAMDPETKKLHYLKDCWRVSLPGIQKEGDVLRALRDAKVRYVPTLTCDGDVCNHCRGYPEDSLQFVHTDSSSDATSVVGTEFTSKGDGVDAKNSILYTGYTANDCANVLDHRQSTFTDKQWKGANPNPMKSHLHYRMVVEEIGQPLDDLKDARQLVATIFYTIIAHHEAYEKAGILHRDISRGNILIHVTRKKQADGSWKRYPAALLNDWDLSRNVRADGANPRQPDRTGTWQFMSAALLISPRKIHEVSDDLESFVHVLVYESLRFLKHNCQSVSSVMKEFFDTYNYQTNGVVTGGYPKLAAFQAGHLIDGQQQIVFANHHVDEIIQTTFQWFDAYYHDVLRRLHERNTAQNYPAEDANLPQETEDDEEEEDFNRLDAEIADALEHHVPDLNPVLVVRDSSTRLQVETHSPMRHLFAAHLQDLVWSDGDKVGDQLKKPATPSISVAIPPSSNTSLGKRPASEYQADQPGTSEERKQKALKSNTGRSPS</sequence>
<keyword evidence="4" id="KW-1185">Reference proteome</keyword>
<feature type="domain" description="Fungal-type protein kinase" evidence="2">
    <location>
        <begin position="141"/>
        <end position="222"/>
    </location>
</feature>
<proteinExistence type="predicted"/>
<name>A0A165TU87_9AGAM</name>
<dbReference type="Proteomes" id="UP000076761">
    <property type="component" value="Unassembled WGS sequence"/>
</dbReference>
<dbReference type="PROSITE" id="PS00109">
    <property type="entry name" value="PROTEIN_KINASE_TYR"/>
    <property type="match status" value="1"/>
</dbReference>